<evidence type="ECO:0000256" key="3">
    <source>
        <dbReference type="ARBA" id="ARBA00022679"/>
    </source>
</evidence>
<dbReference type="Gene3D" id="1.20.1200.10">
    <property type="entry name" value="Cobalamin adenosyltransferase-like"/>
    <property type="match status" value="1"/>
</dbReference>
<dbReference type="GO" id="GO:0005524">
    <property type="term" value="F:ATP binding"/>
    <property type="evidence" value="ECO:0007669"/>
    <property type="project" value="UniProtKB-KW"/>
</dbReference>
<accession>J9FQ62</accession>
<evidence type="ECO:0000256" key="1">
    <source>
        <dbReference type="ARBA" id="ARBA00007487"/>
    </source>
</evidence>
<dbReference type="GO" id="GO:0009235">
    <property type="term" value="P:cobalamin metabolic process"/>
    <property type="evidence" value="ECO:0007669"/>
    <property type="project" value="UniProtKB-ARBA"/>
</dbReference>
<protein>
    <submittedName>
        <fullName evidence="7">ATP/cobalamin adenosyltransferase</fullName>
    </submittedName>
</protein>
<reference evidence="7" key="1">
    <citation type="journal article" date="2012" name="PLoS ONE">
        <title>Gene sets for utilization of primary and secondary nutrition supplies in the distal gut of endangered iberian lynx.</title>
        <authorList>
            <person name="Alcaide M."/>
            <person name="Messina E."/>
            <person name="Richter M."/>
            <person name="Bargiela R."/>
            <person name="Peplies J."/>
            <person name="Huws S.A."/>
            <person name="Newbold C.J."/>
            <person name="Golyshin P.N."/>
            <person name="Simon M.A."/>
            <person name="Lopez G."/>
            <person name="Yakimov M.M."/>
            <person name="Ferrer M."/>
        </authorList>
    </citation>
    <scope>NUCLEOTIDE SEQUENCE</scope>
</reference>
<dbReference type="PANTHER" id="PTHR12213:SF0">
    <property type="entry name" value="CORRINOID ADENOSYLTRANSFERASE MMAB"/>
    <property type="match status" value="1"/>
</dbReference>
<evidence type="ECO:0000259" key="6">
    <source>
        <dbReference type="Pfam" id="PF01923"/>
    </source>
</evidence>
<dbReference type="GO" id="GO:0008817">
    <property type="term" value="F:corrinoid adenosyltransferase activity"/>
    <property type="evidence" value="ECO:0007669"/>
    <property type="project" value="TreeGrafter"/>
</dbReference>
<dbReference type="PANTHER" id="PTHR12213">
    <property type="entry name" value="CORRINOID ADENOSYLTRANSFERASE"/>
    <property type="match status" value="1"/>
</dbReference>
<dbReference type="InterPro" id="IPR016030">
    <property type="entry name" value="CblAdoTrfase-like"/>
</dbReference>
<dbReference type="EMBL" id="AMCI01005192">
    <property type="protein sequence ID" value="EJW96608.1"/>
    <property type="molecule type" value="Genomic_DNA"/>
</dbReference>
<keyword evidence="4" id="KW-0547">Nucleotide-binding</keyword>
<dbReference type="NCBIfam" id="TIGR00636">
    <property type="entry name" value="PduO_Nterm"/>
    <property type="match status" value="1"/>
</dbReference>
<comment type="subunit">
    <text evidence="2">Homotrimer.</text>
</comment>
<keyword evidence="5" id="KW-0067">ATP-binding</keyword>
<sequence length="189" mass="21038">MTLKKSKIYTKTGDAGTTSLVGGVRVWKTHDRLEAYGTVDELNAQLGLLLTELTEETDRQLVAWVQHKLFSVGSYLATDQTQTSLRMESRIAEEDVLRLERAIDELDAALPPLQAFVLPGGSRPAAVAHVARTVCRRAERRILALTGTCELDARMLAFVNRLSDYLFVLSRKLNVLTGAAEIYWDNSCK</sequence>
<evidence type="ECO:0000256" key="5">
    <source>
        <dbReference type="ARBA" id="ARBA00022840"/>
    </source>
</evidence>
<comment type="similarity">
    <text evidence="1">Belongs to the Cob(I)alamin adenosyltransferase family.</text>
</comment>
<evidence type="ECO:0000256" key="2">
    <source>
        <dbReference type="ARBA" id="ARBA00011233"/>
    </source>
</evidence>
<proteinExistence type="inferred from homology"/>
<dbReference type="InterPro" id="IPR036451">
    <property type="entry name" value="CblAdoTrfase-like_sf"/>
</dbReference>
<dbReference type="InterPro" id="IPR029499">
    <property type="entry name" value="PduO-typ"/>
</dbReference>
<name>J9FQ62_9ZZZZ</name>
<dbReference type="AlphaFoldDB" id="J9FQ62"/>
<feature type="domain" description="Cobalamin adenosyltransferase-like" evidence="6">
    <location>
        <begin position="8"/>
        <end position="172"/>
    </location>
</feature>
<dbReference type="SUPFAM" id="SSF89028">
    <property type="entry name" value="Cobalamin adenosyltransferase-like"/>
    <property type="match status" value="1"/>
</dbReference>
<organism evidence="7">
    <name type="scientific">gut metagenome</name>
    <dbReference type="NCBI Taxonomy" id="749906"/>
    <lineage>
        <taxon>unclassified sequences</taxon>
        <taxon>metagenomes</taxon>
        <taxon>organismal metagenomes</taxon>
    </lineage>
</organism>
<evidence type="ECO:0000256" key="4">
    <source>
        <dbReference type="ARBA" id="ARBA00022741"/>
    </source>
</evidence>
<dbReference type="FunFam" id="1.20.1200.10:FF:000001">
    <property type="entry name" value="Cob(I)yrinic acid a,c-diamide adenosyltransferase"/>
    <property type="match status" value="1"/>
</dbReference>
<evidence type="ECO:0000313" key="7">
    <source>
        <dbReference type="EMBL" id="EJW96608.1"/>
    </source>
</evidence>
<gene>
    <name evidence="7" type="ORF">EVA_15289</name>
</gene>
<keyword evidence="3 7" id="KW-0808">Transferase</keyword>
<dbReference type="Pfam" id="PF01923">
    <property type="entry name" value="Cob_adeno_trans"/>
    <property type="match status" value="1"/>
</dbReference>
<comment type="caution">
    <text evidence="7">The sequence shown here is derived from an EMBL/GenBank/DDBJ whole genome shotgun (WGS) entry which is preliminary data.</text>
</comment>